<sequence>MPSLGRHVVRAVRAVTRDLVRPPRYAPGHFFSSVTSPADRERAIATRQAPTSAVDLREAEQMRLAQELDLSRPSTGRWTPDNSMFGAADASMLRGMLLHHRPERLVEIGSGYSTALALDVAEQDLPDLRITCVEPYADRLRSRLRPGDTDRLTLLEQPLQDVDMASLVAQLRPGDVFFIDSTHVVKAGSDVLWLLLRILPALPDGVIVHIHDVLWPFEYPDEWLREGRDWTEVYFVHAFLAYNSRFRIVLFGDWLATEHPDLVAPENQGVRGGSLWLEKVPG</sequence>
<name>A0A1I1XC19_9ACTN</name>
<dbReference type="Proteomes" id="UP000198589">
    <property type="component" value="Unassembled WGS sequence"/>
</dbReference>
<dbReference type="GO" id="GO:0008168">
    <property type="term" value="F:methyltransferase activity"/>
    <property type="evidence" value="ECO:0007669"/>
    <property type="project" value="UniProtKB-KW"/>
</dbReference>
<dbReference type="Pfam" id="PF13578">
    <property type="entry name" value="Methyltransf_24"/>
    <property type="match status" value="1"/>
</dbReference>
<keyword evidence="1" id="KW-0489">Methyltransferase</keyword>
<evidence type="ECO:0000313" key="1">
    <source>
        <dbReference type="EMBL" id="SFE04929.1"/>
    </source>
</evidence>
<dbReference type="GO" id="GO:0032259">
    <property type="term" value="P:methylation"/>
    <property type="evidence" value="ECO:0007669"/>
    <property type="project" value="UniProtKB-KW"/>
</dbReference>
<dbReference type="AlphaFoldDB" id="A0A1I1XC19"/>
<dbReference type="Gene3D" id="3.40.50.150">
    <property type="entry name" value="Vaccinia Virus protein VP39"/>
    <property type="match status" value="1"/>
</dbReference>
<dbReference type="STRING" id="1798228.SAMN05216574_10226"/>
<keyword evidence="2" id="KW-1185">Reference proteome</keyword>
<keyword evidence="1" id="KW-0808">Transferase</keyword>
<dbReference type="InterPro" id="IPR029063">
    <property type="entry name" value="SAM-dependent_MTases_sf"/>
</dbReference>
<reference evidence="2" key="1">
    <citation type="submission" date="2016-10" db="EMBL/GenBank/DDBJ databases">
        <authorList>
            <person name="Varghese N."/>
            <person name="Submissions S."/>
        </authorList>
    </citation>
    <scope>NUCLEOTIDE SEQUENCE [LARGE SCALE GENOMIC DNA]</scope>
    <source>
        <strain evidence="2">DSM 46838</strain>
    </source>
</reference>
<dbReference type="EMBL" id="FOND01000002">
    <property type="protein sequence ID" value="SFE04929.1"/>
    <property type="molecule type" value="Genomic_DNA"/>
</dbReference>
<accession>A0A1I1XC19</accession>
<dbReference type="RefSeq" id="WP_175527068.1">
    <property type="nucleotide sequence ID" value="NZ_FOND01000002.1"/>
</dbReference>
<protein>
    <submittedName>
        <fullName evidence="1">Methyltransferase domain-containing protein</fullName>
    </submittedName>
</protein>
<proteinExistence type="predicted"/>
<dbReference type="SUPFAM" id="SSF53335">
    <property type="entry name" value="S-adenosyl-L-methionine-dependent methyltransferases"/>
    <property type="match status" value="1"/>
</dbReference>
<organism evidence="1 2">
    <name type="scientific">Blastococcus tunisiensis</name>
    <dbReference type="NCBI Taxonomy" id="1798228"/>
    <lineage>
        <taxon>Bacteria</taxon>
        <taxon>Bacillati</taxon>
        <taxon>Actinomycetota</taxon>
        <taxon>Actinomycetes</taxon>
        <taxon>Geodermatophilales</taxon>
        <taxon>Geodermatophilaceae</taxon>
        <taxon>Blastococcus</taxon>
    </lineage>
</organism>
<evidence type="ECO:0000313" key="2">
    <source>
        <dbReference type="Proteomes" id="UP000198589"/>
    </source>
</evidence>
<gene>
    <name evidence="1" type="ORF">SAMN05216574_10226</name>
</gene>